<evidence type="ECO:0000313" key="2">
    <source>
        <dbReference type="EMBL" id="MCA9386414.1"/>
    </source>
</evidence>
<keyword evidence="2" id="KW-0238">DNA-binding</keyword>
<organism evidence="2 3">
    <name type="scientific">Candidatus Dojkabacteria bacterium</name>
    <dbReference type="NCBI Taxonomy" id="2099670"/>
    <lineage>
        <taxon>Bacteria</taxon>
        <taxon>Candidatus Dojkabacteria</taxon>
    </lineage>
</organism>
<dbReference type="SUPFAM" id="SSF89447">
    <property type="entry name" value="AbrB/MazE/MraZ-like"/>
    <property type="match status" value="1"/>
</dbReference>
<accession>A0A955LA79</accession>
<dbReference type="GO" id="GO:0003677">
    <property type="term" value="F:DNA binding"/>
    <property type="evidence" value="ECO:0007669"/>
    <property type="project" value="UniProtKB-KW"/>
</dbReference>
<dbReference type="SMART" id="SM00966">
    <property type="entry name" value="SpoVT_AbrB"/>
    <property type="match status" value="1"/>
</dbReference>
<protein>
    <submittedName>
        <fullName evidence="2">AbrB/MazE/SpoVT family DNA-binding domain-containing protein</fullName>
    </submittedName>
</protein>
<name>A0A955LA79_9BACT</name>
<gene>
    <name evidence="2" type="ORF">KC669_00085</name>
</gene>
<reference evidence="2" key="2">
    <citation type="journal article" date="2021" name="Microbiome">
        <title>Successional dynamics and alternative stable states in a saline activated sludge microbial community over 9 years.</title>
        <authorList>
            <person name="Wang Y."/>
            <person name="Ye J."/>
            <person name="Ju F."/>
            <person name="Liu L."/>
            <person name="Boyd J.A."/>
            <person name="Deng Y."/>
            <person name="Parks D.H."/>
            <person name="Jiang X."/>
            <person name="Yin X."/>
            <person name="Woodcroft B.J."/>
            <person name="Tyson G.W."/>
            <person name="Hugenholtz P."/>
            <person name="Polz M.F."/>
            <person name="Zhang T."/>
        </authorList>
    </citation>
    <scope>NUCLEOTIDE SEQUENCE</scope>
    <source>
        <strain evidence="2">HKST-UBA09</strain>
    </source>
</reference>
<feature type="domain" description="SpoVT-AbrB" evidence="1">
    <location>
        <begin position="6"/>
        <end position="51"/>
    </location>
</feature>
<dbReference type="InterPro" id="IPR007159">
    <property type="entry name" value="SpoVT-AbrB_dom"/>
</dbReference>
<dbReference type="Gene3D" id="2.10.260.10">
    <property type="match status" value="1"/>
</dbReference>
<dbReference type="EMBL" id="JAGQLF010000001">
    <property type="protein sequence ID" value="MCA9386414.1"/>
    <property type="molecule type" value="Genomic_DNA"/>
</dbReference>
<dbReference type="Proteomes" id="UP000714915">
    <property type="component" value="Unassembled WGS sequence"/>
</dbReference>
<comment type="caution">
    <text evidence="2">The sequence shown here is derived from an EMBL/GenBank/DDBJ whole genome shotgun (WGS) entry which is preliminary data.</text>
</comment>
<dbReference type="AlphaFoldDB" id="A0A955LA79"/>
<proteinExistence type="predicted"/>
<evidence type="ECO:0000313" key="3">
    <source>
        <dbReference type="Proteomes" id="UP000714915"/>
    </source>
</evidence>
<reference evidence="2" key="1">
    <citation type="submission" date="2020-04" db="EMBL/GenBank/DDBJ databases">
        <authorList>
            <person name="Zhang T."/>
        </authorList>
    </citation>
    <scope>NUCLEOTIDE SEQUENCE</scope>
    <source>
        <strain evidence="2">HKST-UBA09</strain>
    </source>
</reference>
<sequence length="83" mass="9587">MTVKLQKVGNSMMITLPTKIIKEAGFQKGDQLEVVMEEGEVKVQKKRKKKINDIMNLAGIIKLGRQVTNEEIQELLDKRYEDR</sequence>
<evidence type="ECO:0000259" key="1">
    <source>
        <dbReference type="SMART" id="SM00966"/>
    </source>
</evidence>
<dbReference type="Pfam" id="PF04014">
    <property type="entry name" value="MazE_antitoxin"/>
    <property type="match status" value="1"/>
</dbReference>
<dbReference type="InterPro" id="IPR037914">
    <property type="entry name" value="SpoVT-AbrB_sf"/>
</dbReference>